<name>A0ABR3PX63_9TREE</name>
<dbReference type="PANTHER" id="PTHR46517">
    <property type="entry name" value="FRUCTOSE-2,6-BISPHOSPHATASE TIGAR"/>
    <property type="match status" value="1"/>
</dbReference>
<dbReference type="InterPro" id="IPR001345">
    <property type="entry name" value="PG/BPGM_mutase_AS"/>
</dbReference>
<dbReference type="SUPFAM" id="SSF53254">
    <property type="entry name" value="Phosphoglycerate mutase-like"/>
    <property type="match status" value="1"/>
</dbReference>
<comment type="caution">
    <text evidence="3">The sequence shown here is derived from an EMBL/GenBank/DDBJ whole genome shotgun (WGS) entry which is preliminary data.</text>
</comment>
<dbReference type="GeneID" id="95987504"/>
<protein>
    <recommendedName>
        <fullName evidence="5">Phosphoglycerate mutase</fullName>
    </recommendedName>
</protein>
<dbReference type="Proteomes" id="UP001565368">
    <property type="component" value="Unassembled WGS sequence"/>
</dbReference>
<evidence type="ECO:0000313" key="3">
    <source>
        <dbReference type="EMBL" id="KAL1407048.1"/>
    </source>
</evidence>
<dbReference type="EMBL" id="JBBXJM010000005">
    <property type="protein sequence ID" value="KAL1407048.1"/>
    <property type="molecule type" value="Genomic_DNA"/>
</dbReference>
<dbReference type="InterPro" id="IPR029033">
    <property type="entry name" value="His_PPase_superfam"/>
</dbReference>
<proteinExistence type="predicted"/>
<dbReference type="Gene3D" id="3.40.50.1240">
    <property type="entry name" value="Phosphoglycerate mutase-like"/>
    <property type="match status" value="1"/>
</dbReference>
<feature type="region of interest" description="Disordered" evidence="2">
    <location>
        <begin position="94"/>
        <end position="116"/>
    </location>
</feature>
<organism evidence="3 4">
    <name type="scientific">Vanrija albida</name>
    <dbReference type="NCBI Taxonomy" id="181172"/>
    <lineage>
        <taxon>Eukaryota</taxon>
        <taxon>Fungi</taxon>
        <taxon>Dikarya</taxon>
        <taxon>Basidiomycota</taxon>
        <taxon>Agaricomycotina</taxon>
        <taxon>Tremellomycetes</taxon>
        <taxon>Trichosporonales</taxon>
        <taxon>Trichosporonaceae</taxon>
        <taxon>Vanrija</taxon>
    </lineage>
</organism>
<keyword evidence="1" id="KW-0378">Hydrolase</keyword>
<gene>
    <name evidence="3" type="ORF">Q8F55_006461</name>
</gene>
<dbReference type="CDD" id="cd07067">
    <property type="entry name" value="HP_PGM_like"/>
    <property type="match status" value="1"/>
</dbReference>
<dbReference type="PANTHER" id="PTHR46517:SF1">
    <property type="entry name" value="FRUCTOSE-2,6-BISPHOSPHATASE TIGAR"/>
    <property type="match status" value="1"/>
</dbReference>
<sequence length="265" mass="29079">MLTITIVRHGESTDNVRAVWAGWADAPLSNHGMNQAKALGASLATTSISAIYASPLKRALWTAQQIEEQNETVPKPKLTESPLLREQHFGVAESQPFGSEEGGYTRMPGRDFKFPEGETLNDVRKRANEAIAQFVEPAIKESQGQLAGSKHLVFVAHGIFNHEFIGAILARRPEGINQWEYRGMTNTGWTRLEVGYEGEVPGQADSGAIQPEYFNGLPPFNAKILVADVTSHLDQVHRQKGGIGSSAHDQKQRDIRSFFSGASTE</sequence>
<accession>A0ABR3PX63</accession>
<dbReference type="PROSITE" id="PS00175">
    <property type="entry name" value="PG_MUTASE"/>
    <property type="match status" value="1"/>
</dbReference>
<evidence type="ECO:0000256" key="2">
    <source>
        <dbReference type="SAM" id="MobiDB-lite"/>
    </source>
</evidence>
<reference evidence="3 4" key="1">
    <citation type="submission" date="2023-08" db="EMBL/GenBank/DDBJ databases">
        <title>Annotated Genome Sequence of Vanrija albida AlHP1.</title>
        <authorList>
            <person name="Herzog R."/>
        </authorList>
    </citation>
    <scope>NUCLEOTIDE SEQUENCE [LARGE SCALE GENOMIC DNA]</scope>
    <source>
        <strain evidence="3 4">AlHP1</strain>
    </source>
</reference>
<evidence type="ECO:0000313" key="4">
    <source>
        <dbReference type="Proteomes" id="UP001565368"/>
    </source>
</evidence>
<evidence type="ECO:0008006" key="5">
    <source>
        <dbReference type="Google" id="ProtNLM"/>
    </source>
</evidence>
<dbReference type="SMART" id="SM00855">
    <property type="entry name" value="PGAM"/>
    <property type="match status" value="1"/>
</dbReference>
<dbReference type="InterPro" id="IPR051695">
    <property type="entry name" value="Phosphoglycerate_Mutase"/>
</dbReference>
<evidence type="ECO:0000256" key="1">
    <source>
        <dbReference type="ARBA" id="ARBA00022801"/>
    </source>
</evidence>
<feature type="region of interest" description="Disordered" evidence="2">
    <location>
        <begin position="238"/>
        <end position="265"/>
    </location>
</feature>
<dbReference type="Pfam" id="PF00300">
    <property type="entry name" value="His_Phos_1"/>
    <property type="match status" value="1"/>
</dbReference>
<dbReference type="RefSeq" id="XP_069206992.1">
    <property type="nucleotide sequence ID" value="XM_069354921.1"/>
</dbReference>
<dbReference type="InterPro" id="IPR013078">
    <property type="entry name" value="His_Pase_superF_clade-1"/>
</dbReference>
<keyword evidence="4" id="KW-1185">Reference proteome</keyword>